<dbReference type="EMBL" id="CP142733">
    <property type="protein sequence ID" value="WUR04267.1"/>
    <property type="molecule type" value="Genomic_DNA"/>
</dbReference>
<keyword evidence="10" id="KW-0539">Nucleus</keyword>
<dbReference type="InterPro" id="IPR027417">
    <property type="entry name" value="P-loop_NTPase"/>
</dbReference>
<dbReference type="CDD" id="cd18787">
    <property type="entry name" value="SF2_C_DEAD"/>
    <property type="match status" value="1"/>
</dbReference>
<evidence type="ECO:0000256" key="1">
    <source>
        <dbReference type="ARBA" id="ARBA00004604"/>
    </source>
</evidence>
<accession>A0AAX4JE70</accession>
<keyword evidence="5" id="KW-0698">rRNA processing</keyword>
<feature type="region of interest" description="Disordered" evidence="13">
    <location>
        <begin position="433"/>
        <end position="463"/>
    </location>
</feature>
<dbReference type="KEGG" id="vnx:VNE69_08025"/>
<keyword evidence="7 12" id="KW-0378">Hydrolase</keyword>
<evidence type="ECO:0000256" key="9">
    <source>
        <dbReference type="ARBA" id="ARBA00022840"/>
    </source>
</evidence>
<evidence type="ECO:0000256" key="13">
    <source>
        <dbReference type="SAM" id="MobiDB-lite"/>
    </source>
</evidence>
<evidence type="ECO:0000313" key="16">
    <source>
        <dbReference type="EMBL" id="WUR04267.1"/>
    </source>
</evidence>
<dbReference type="InterPro" id="IPR044742">
    <property type="entry name" value="DEAD/DEAH_RhlB"/>
</dbReference>
<keyword evidence="4" id="KW-0690">Ribosome biogenesis</keyword>
<dbReference type="SMART" id="SM00490">
    <property type="entry name" value="HELICc"/>
    <property type="match status" value="1"/>
</dbReference>
<feature type="domain" description="Helicase ATP-binding" evidence="14">
    <location>
        <begin position="56"/>
        <end position="241"/>
    </location>
</feature>
<evidence type="ECO:0000256" key="4">
    <source>
        <dbReference type="ARBA" id="ARBA00022517"/>
    </source>
</evidence>
<evidence type="ECO:0000256" key="3">
    <source>
        <dbReference type="ARBA" id="ARBA00012552"/>
    </source>
</evidence>
<protein>
    <recommendedName>
        <fullName evidence="3">RNA helicase</fullName>
        <ecNumber evidence="3">3.6.4.13</ecNumber>
    </recommendedName>
</protein>
<dbReference type="PROSITE" id="PS51192">
    <property type="entry name" value="HELICASE_ATP_BIND_1"/>
    <property type="match status" value="1"/>
</dbReference>
<dbReference type="EC" id="3.6.4.13" evidence="3"/>
<keyword evidence="8 12" id="KW-0347">Helicase</keyword>
<evidence type="ECO:0000256" key="5">
    <source>
        <dbReference type="ARBA" id="ARBA00022552"/>
    </source>
</evidence>
<dbReference type="Gene3D" id="3.40.50.300">
    <property type="entry name" value="P-loop containing nucleotide triphosphate hydrolases"/>
    <property type="match status" value="2"/>
</dbReference>
<evidence type="ECO:0000256" key="12">
    <source>
        <dbReference type="RuleBase" id="RU000492"/>
    </source>
</evidence>
<dbReference type="PROSITE" id="PS00039">
    <property type="entry name" value="DEAD_ATP_HELICASE"/>
    <property type="match status" value="1"/>
</dbReference>
<evidence type="ECO:0000313" key="17">
    <source>
        <dbReference type="Proteomes" id="UP001334084"/>
    </source>
</evidence>
<comment type="similarity">
    <text evidence="2">Belongs to the DEAD box helicase family. DDX5/DBP2 subfamily.</text>
</comment>
<dbReference type="Pfam" id="PF00270">
    <property type="entry name" value="DEAD"/>
    <property type="match status" value="1"/>
</dbReference>
<evidence type="ECO:0000256" key="8">
    <source>
        <dbReference type="ARBA" id="ARBA00022806"/>
    </source>
</evidence>
<dbReference type="InterPro" id="IPR014001">
    <property type="entry name" value="Helicase_ATP-bd"/>
</dbReference>
<dbReference type="SUPFAM" id="SSF52540">
    <property type="entry name" value="P-loop containing nucleoside triphosphate hydrolases"/>
    <property type="match status" value="1"/>
</dbReference>
<proteinExistence type="inferred from homology"/>
<evidence type="ECO:0000256" key="2">
    <source>
        <dbReference type="ARBA" id="ARBA00009334"/>
    </source>
</evidence>
<evidence type="ECO:0000256" key="7">
    <source>
        <dbReference type="ARBA" id="ARBA00022801"/>
    </source>
</evidence>
<dbReference type="Pfam" id="PF00271">
    <property type="entry name" value="Helicase_C"/>
    <property type="match status" value="1"/>
</dbReference>
<name>A0AAX4JE70_9MICR</name>
<dbReference type="PANTHER" id="PTHR47958">
    <property type="entry name" value="ATP-DEPENDENT RNA HELICASE DBP3"/>
    <property type="match status" value="1"/>
</dbReference>
<comment type="function">
    <text evidence="11">ATP-dependent RNA helicase required for 60S ribosomal subunit synthesis. Involved in efficient pre-rRNA processing, predominantly at site A3, which is necessary for the normal formation of 25S and 5.8S rRNAs.</text>
</comment>
<organism evidence="16 17">
    <name type="scientific">Vairimorpha necatrix</name>
    <dbReference type="NCBI Taxonomy" id="6039"/>
    <lineage>
        <taxon>Eukaryota</taxon>
        <taxon>Fungi</taxon>
        <taxon>Fungi incertae sedis</taxon>
        <taxon>Microsporidia</taxon>
        <taxon>Nosematidae</taxon>
        <taxon>Vairimorpha</taxon>
    </lineage>
</organism>
<dbReference type="Proteomes" id="UP001334084">
    <property type="component" value="Chromosome 8"/>
</dbReference>
<dbReference type="RefSeq" id="XP_065330412.1">
    <property type="nucleotide sequence ID" value="XM_065474340.1"/>
</dbReference>
<comment type="subcellular location">
    <subcellularLocation>
        <location evidence="1">Nucleus</location>
        <location evidence="1">Nucleolus</location>
    </subcellularLocation>
</comment>
<dbReference type="CDD" id="cd00268">
    <property type="entry name" value="DEADc"/>
    <property type="match status" value="1"/>
</dbReference>
<dbReference type="GO" id="GO:0003724">
    <property type="term" value="F:RNA helicase activity"/>
    <property type="evidence" value="ECO:0007669"/>
    <property type="project" value="UniProtKB-EC"/>
</dbReference>
<evidence type="ECO:0000259" key="15">
    <source>
        <dbReference type="PROSITE" id="PS51194"/>
    </source>
</evidence>
<dbReference type="GeneID" id="90542101"/>
<gene>
    <name evidence="16" type="ORF">VNE69_08025</name>
</gene>
<dbReference type="InterPro" id="IPR000629">
    <property type="entry name" value="RNA-helicase_DEAD-box_CS"/>
</dbReference>
<dbReference type="SMART" id="SM00487">
    <property type="entry name" value="DEXDc"/>
    <property type="match status" value="1"/>
</dbReference>
<dbReference type="InterPro" id="IPR001650">
    <property type="entry name" value="Helicase_C-like"/>
</dbReference>
<keyword evidence="9 12" id="KW-0067">ATP-binding</keyword>
<keyword evidence="17" id="KW-1185">Reference proteome</keyword>
<evidence type="ECO:0000259" key="14">
    <source>
        <dbReference type="PROSITE" id="PS51192"/>
    </source>
</evidence>
<dbReference type="GO" id="GO:0016787">
    <property type="term" value="F:hydrolase activity"/>
    <property type="evidence" value="ECO:0007669"/>
    <property type="project" value="UniProtKB-KW"/>
</dbReference>
<keyword evidence="6 12" id="KW-0547">Nucleotide-binding</keyword>
<evidence type="ECO:0000256" key="6">
    <source>
        <dbReference type="ARBA" id="ARBA00022741"/>
    </source>
</evidence>
<feature type="compositionally biased region" description="Basic and acidic residues" evidence="13">
    <location>
        <begin position="449"/>
        <end position="463"/>
    </location>
</feature>
<feature type="domain" description="Helicase C-terminal" evidence="15">
    <location>
        <begin position="262"/>
        <end position="420"/>
    </location>
</feature>
<dbReference type="AlphaFoldDB" id="A0AAX4JE70"/>
<reference evidence="16" key="1">
    <citation type="journal article" date="2024" name="BMC Genomics">
        <title>Functional annotation of a divergent genome using sequence and structure-based similarity.</title>
        <authorList>
            <person name="Svedberg D."/>
            <person name="Winiger R.R."/>
            <person name="Berg A."/>
            <person name="Sharma H."/>
            <person name="Tellgren-Roth C."/>
            <person name="Debrunner-Vossbrinck B.A."/>
            <person name="Vossbrinck C.R."/>
            <person name="Barandun J."/>
        </authorList>
    </citation>
    <scope>NUCLEOTIDE SEQUENCE</scope>
    <source>
        <strain evidence="16">Illinois isolate</strain>
    </source>
</reference>
<dbReference type="PROSITE" id="PS51194">
    <property type="entry name" value="HELICASE_CTER"/>
    <property type="match status" value="1"/>
</dbReference>
<sequence length="492" mass="56374">MFTNEKKEIEITLENVKLSATKKIVPIADTSKFNKTLSNNIKLKFENFNIIQQYTIPVILEGGDLICKAPTGSGKTLCYIIPIISKIIKNPDSKAVIICPVRELCEQIKEVCRELTSKILVTKSPEANDFYYRPKLSNQSIIVSAIYGQKRDMDDLNKANILIATPGRLIDNLTKKLLNFNKLEIIVFDEADRLYDSTFKSQIDTIKSFITKDVQTCMFSATYPMEIQSIFDIIIKKDRTCIDAEFELKTNVKQEIYNKFNRLDKICRELKGLSFVSNWRESLQVEKVIIFVERKFDCLKLANDLSPLGFSSVTLHGDKNQFERNEALKKFKSSSSPILIATSVAARGIDIKDIKLVINYDLPRTIDEYIHRIGRTGRAGEVGKSISFYDENTDYNISGELIKVLKDTDQKVPEFLVDKSYKKNQKNFKIVKNRSDEKNKKSNNKPKQRNAEAPKRQDVNFKNDEDFISSMITNLNIKDDKANSEDEELGAW</sequence>
<dbReference type="InterPro" id="IPR011545">
    <property type="entry name" value="DEAD/DEAH_box_helicase_dom"/>
</dbReference>
<dbReference type="GO" id="GO:0005524">
    <property type="term" value="F:ATP binding"/>
    <property type="evidence" value="ECO:0007669"/>
    <property type="project" value="UniProtKB-KW"/>
</dbReference>
<evidence type="ECO:0000256" key="11">
    <source>
        <dbReference type="ARBA" id="ARBA00037449"/>
    </source>
</evidence>
<evidence type="ECO:0000256" key="10">
    <source>
        <dbReference type="ARBA" id="ARBA00023242"/>
    </source>
</evidence>
<dbReference type="GO" id="GO:0003676">
    <property type="term" value="F:nucleic acid binding"/>
    <property type="evidence" value="ECO:0007669"/>
    <property type="project" value="InterPro"/>
</dbReference>